<accession>A0A7J6VGU7</accession>
<keyword evidence="2" id="KW-1185">Reference proteome</keyword>
<dbReference type="AlphaFoldDB" id="A0A7J6VGU7"/>
<evidence type="ECO:0000313" key="2">
    <source>
        <dbReference type="Proteomes" id="UP000554482"/>
    </source>
</evidence>
<sequence length="72" mass="8439">MLHTNILVKSSVRCREQQARHLFLAHQKAFHTLTHLQVGRIAEPIYCNGCRFSELARFTNYVVLRKPAIQYN</sequence>
<dbReference type="EMBL" id="JABWDY010032890">
    <property type="protein sequence ID" value="KAF5183838.1"/>
    <property type="molecule type" value="Genomic_DNA"/>
</dbReference>
<comment type="caution">
    <text evidence="1">The sequence shown here is derived from an EMBL/GenBank/DDBJ whole genome shotgun (WGS) entry which is preliminary data.</text>
</comment>
<name>A0A7J6VGU7_THATH</name>
<protein>
    <submittedName>
        <fullName evidence="1">Uncharacterized protein</fullName>
    </submittedName>
</protein>
<organism evidence="1 2">
    <name type="scientific">Thalictrum thalictroides</name>
    <name type="common">Rue-anemone</name>
    <name type="synonym">Anemone thalictroides</name>
    <dbReference type="NCBI Taxonomy" id="46969"/>
    <lineage>
        <taxon>Eukaryota</taxon>
        <taxon>Viridiplantae</taxon>
        <taxon>Streptophyta</taxon>
        <taxon>Embryophyta</taxon>
        <taxon>Tracheophyta</taxon>
        <taxon>Spermatophyta</taxon>
        <taxon>Magnoliopsida</taxon>
        <taxon>Ranunculales</taxon>
        <taxon>Ranunculaceae</taxon>
        <taxon>Thalictroideae</taxon>
        <taxon>Thalictrum</taxon>
    </lineage>
</organism>
<dbReference type="Proteomes" id="UP000554482">
    <property type="component" value="Unassembled WGS sequence"/>
</dbReference>
<reference evidence="1 2" key="1">
    <citation type="submission" date="2020-06" db="EMBL/GenBank/DDBJ databases">
        <title>Transcriptomic and genomic resources for Thalictrum thalictroides and T. hernandezii: Facilitating candidate gene discovery in an emerging model plant lineage.</title>
        <authorList>
            <person name="Arias T."/>
            <person name="Riano-Pachon D.M."/>
            <person name="Di Stilio V.S."/>
        </authorList>
    </citation>
    <scope>NUCLEOTIDE SEQUENCE [LARGE SCALE GENOMIC DNA]</scope>
    <source>
        <strain evidence="2">cv. WT478/WT964</strain>
        <tissue evidence="1">Leaves</tissue>
    </source>
</reference>
<gene>
    <name evidence="1" type="ORF">FRX31_026576</name>
</gene>
<proteinExistence type="predicted"/>
<evidence type="ECO:0000313" key="1">
    <source>
        <dbReference type="EMBL" id="KAF5183838.1"/>
    </source>
</evidence>